<dbReference type="PANTHER" id="PTHR43433">
    <property type="entry name" value="HYDROLASE, ALPHA/BETA FOLD FAMILY PROTEIN"/>
    <property type="match status" value="1"/>
</dbReference>
<proteinExistence type="predicted"/>
<reference evidence="2 3" key="1">
    <citation type="journal article" date="2013" name="Antonie Van Leeuwenhoek">
        <title>Actinoplanes hulinensis sp. nov., a novel actinomycete isolated from soybean root (Glycine max (L.) Merr).</title>
        <authorList>
            <person name="Shen Y."/>
            <person name="Liu C."/>
            <person name="Wang X."/>
            <person name="Zhao J."/>
            <person name="Jia F."/>
            <person name="Zhang Y."/>
            <person name="Wang L."/>
            <person name="Yang D."/>
            <person name="Xiang W."/>
        </authorList>
    </citation>
    <scope>NUCLEOTIDE SEQUENCE [LARGE SCALE GENOMIC DNA]</scope>
    <source>
        <strain evidence="2 3">NEAU-M9</strain>
    </source>
</reference>
<dbReference type="InterPro" id="IPR050471">
    <property type="entry name" value="AB_hydrolase"/>
</dbReference>
<evidence type="ECO:0000259" key="1">
    <source>
        <dbReference type="Pfam" id="PF00561"/>
    </source>
</evidence>
<dbReference type="InterPro" id="IPR029058">
    <property type="entry name" value="AB_hydrolase_fold"/>
</dbReference>
<dbReference type="RefSeq" id="WP_220142954.1">
    <property type="nucleotide sequence ID" value="NZ_JAHXZI010000003.1"/>
</dbReference>
<dbReference type="SUPFAM" id="SSF53474">
    <property type="entry name" value="alpha/beta-Hydrolases"/>
    <property type="match status" value="1"/>
</dbReference>
<organism evidence="2 3">
    <name type="scientific">Actinoplanes hulinensis</name>
    <dbReference type="NCBI Taxonomy" id="1144547"/>
    <lineage>
        <taxon>Bacteria</taxon>
        <taxon>Bacillati</taxon>
        <taxon>Actinomycetota</taxon>
        <taxon>Actinomycetes</taxon>
        <taxon>Micromonosporales</taxon>
        <taxon>Micromonosporaceae</taxon>
        <taxon>Actinoplanes</taxon>
    </lineage>
</organism>
<comment type="caution">
    <text evidence="2">The sequence shown here is derived from an EMBL/GenBank/DDBJ whole genome shotgun (WGS) entry which is preliminary data.</text>
</comment>
<dbReference type="Gene3D" id="3.40.50.1820">
    <property type="entry name" value="alpha/beta hydrolase"/>
    <property type="match status" value="1"/>
</dbReference>
<dbReference type="InterPro" id="IPR000073">
    <property type="entry name" value="AB_hydrolase_1"/>
</dbReference>
<dbReference type="Proteomes" id="UP001519863">
    <property type="component" value="Unassembled WGS sequence"/>
</dbReference>
<evidence type="ECO:0000313" key="2">
    <source>
        <dbReference type="EMBL" id="MBW6433416.1"/>
    </source>
</evidence>
<keyword evidence="3" id="KW-1185">Reference proteome</keyword>
<accession>A0ABS7AYC6</accession>
<evidence type="ECO:0000313" key="3">
    <source>
        <dbReference type="Proteomes" id="UP001519863"/>
    </source>
</evidence>
<name>A0ABS7AYC6_9ACTN</name>
<dbReference type="Pfam" id="PF00561">
    <property type="entry name" value="Abhydrolase_1"/>
    <property type="match status" value="1"/>
</dbReference>
<dbReference type="EMBL" id="JAHXZI010000003">
    <property type="protein sequence ID" value="MBW6433416.1"/>
    <property type="molecule type" value="Genomic_DNA"/>
</dbReference>
<protein>
    <submittedName>
        <fullName evidence="2">Alpha/beta hydrolase</fullName>
    </submittedName>
</protein>
<sequence>MTTTTRTLAVPGGRLYYEVRGTGPLLLLAASPMGADVFAPMADALANRYTVVTHDPRGIGRSRLDDPAQDSTPDLRADDVAALLDELEADSADMFGTSGGALTGLALAVRQPGRLRTLVAHEPPLLRLLPDATAQLAAVEDAVEAFHRDGLGAAWQRFMEQAGYDAEHPGEDAGEYEPSEQDLADGTRFFGHELWHTTSYLLDIAALAAGPVRVVIGLGVESHKLLTCRTSVALAEELGATPADYPGEHTGFLDHPAAFAEALHAELDRRPWTRGSS</sequence>
<dbReference type="GO" id="GO:0016787">
    <property type="term" value="F:hydrolase activity"/>
    <property type="evidence" value="ECO:0007669"/>
    <property type="project" value="UniProtKB-KW"/>
</dbReference>
<keyword evidence="2" id="KW-0378">Hydrolase</keyword>
<gene>
    <name evidence="2" type="ORF">KZ829_06620</name>
</gene>
<feature type="domain" description="AB hydrolase-1" evidence="1">
    <location>
        <begin position="24"/>
        <end position="159"/>
    </location>
</feature>
<dbReference type="PANTHER" id="PTHR43433:SF5">
    <property type="entry name" value="AB HYDROLASE-1 DOMAIN-CONTAINING PROTEIN"/>
    <property type="match status" value="1"/>
</dbReference>